<dbReference type="OrthoDB" id="6613010at2"/>
<evidence type="ECO:0000313" key="3">
    <source>
        <dbReference type="Proteomes" id="UP000198968"/>
    </source>
</evidence>
<feature type="transmembrane region" description="Helical" evidence="1">
    <location>
        <begin position="140"/>
        <end position="163"/>
    </location>
</feature>
<dbReference type="AlphaFoldDB" id="A0A1I5CUS3"/>
<dbReference type="EMBL" id="FOVG01000002">
    <property type="protein sequence ID" value="SFN90616.1"/>
    <property type="molecule type" value="Genomic_DNA"/>
</dbReference>
<protein>
    <submittedName>
        <fullName evidence="2">Uncharacterized protein</fullName>
    </submittedName>
</protein>
<reference evidence="3" key="1">
    <citation type="submission" date="2016-10" db="EMBL/GenBank/DDBJ databases">
        <authorList>
            <person name="Varghese N."/>
            <person name="Submissions S."/>
        </authorList>
    </citation>
    <scope>NUCLEOTIDE SEQUENCE [LARGE SCALE GENOMIC DNA]</scope>
    <source>
        <strain evidence="3">OV426</strain>
    </source>
</reference>
<feature type="transmembrane region" description="Helical" evidence="1">
    <location>
        <begin position="66"/>
        <end position="90"/>
    </location>
</feature>
<organism evidence="2 3">
    <name type="scientific">Candidatus Pantoea varia</name>
    <dbReference type="NCBI Taxonomy" id="1881036"/>
    <lineage>
        <taxon>Bacteria</taxon>
        <taxon>Pseudomonadati</taxon>
        <taxon>Pseudomonadota</taxon>
        <taxon>Gammaproteobacteria</taxon>
        <taxon>Enterobacterales</taxon>
        <taxon>Erwiniaceae</taxon>
        <taxon>Pantoea</taxon>
    </lineage>
</organism>
<gene>
    <name evidence="2" type="ORF">SAMN05428971_2472</name>
</gene>
<keyword evidence="1" id="KW-0812">Transmembrane</keyword>
<feature type="transmembrane region" description="Helical" evidence="1">
    <location>
        <begin position="111"/>
        <end position="128"/>
    </location>
</feature>
<evidence type="ECO:0000256" key="1">
    <source>
        <dbReference type="SAM" id="Phobius"/>
    </source>
</evidence>
<dbReference type="RefSeq" id="WP_090964052.1">
    <property type="nucleotide sequence ID" value="NZ_FOVG01000002.1"/>
</dbReference>
<name>A0A1I5CUS3_9GAMM</name>
<keyword evidence="3" id="KW-1185">Reference proteome</keyword>
<dbReference type="Proteomes" id="UP000198968">
    <property type="component" value="Unassembled WGS sequence"/>
</dbReference>
<keyword evidence="1" id="KW-0472">Membrane</keyword>
<sequence>MAKNALSVFIKIALFATIMLIVAKVVPYDGFVNSITALFDFKSAQRFTHFILGEPDLETWESLKDYFSLLINTLISIPVMSAVITFFNGVTLKIRPAYLPKEWTFSTLRRLVKAFAFTFIFWVLFRFLPYDSFVTDEHTFSAFTLATLVVLNLLLTIACYCFITKKMNFKKSL</sequence>
<accession>A0A1I5CUS3</accession>
<keyword evidence="1" id="KW-1133">Transmembrane helix</keyword>
<proteinExistence type="predicted"/>
<evidence type="ECO:0000313" key="2">
    <source>
        <dbReference type="EMBL" id="SFN90616.1"/>
    </source>
</evidence>